<feature type="compositionally biased region" description="Low complexity" evidence="1">
    <location>
        <begin position="128"/>
        <end position="143"/>
    </location>
</feature>
<keyword evidence="3" id="KW-1185">Reference proteome</keyword>
<dbReference type="Proteomes" id="UP001219518">
    <property type="component" value="Unassembled WGS sequence"/>
</dbReference>
<sequence>MVIAAANQTPVSTSEKRKAERIAAGGSKRRKIEIIDDDSDSPASDVNDPEVPDPTLPGTSNLTAVALALDRGTVPETLFERSSVPPACSTSQHPAKVSEHRPSASPVPPQCLPSASPVPQHLAGQDGPQDPQAPSPCSASPSSRMAPQAGLQDGSPGRAPRRRRRHRAPGRLPRPGSVLQDGSPGRAPRRRRRHRAPGRLPRPGSASTATAPQAGLRVDGDGTVLQDGTPGRAPRRRRRHRAPGRLPRPGLRVDDDQAEPHVDDDASLTDGSQGDDRGSPLATRLRGDQAPRFCPRRAPLRKKDLLVACTLRTALVPTLVKNQRLLLKPCSFIWQPNRPPF</sequence>
<dbReference type="EMBL" id="JAHWGI010000644">
    <property type="protein sequence ID" value="KAK3916960.1"/>
    <property type="molecule type" value="Genomic_DNA"/>
</dbReference>
<dbReference type="AlphaFoldDB" id="A0AAE1H8Z1"/>
<organism evidence="2 3">
    <name type="scientific">Frankliniella fusca</name>
    <dbReference type="NCBI Taxonomy" id="407009"/>
    <lineage>
        <taxon>Eukaryota</taxon>
        <taxon>Metazoa</taxon>
        <taxon>Ecdysozoa</taxon>
        <taxon>Arthropoda</taxon>
        <taxon>Hexapoda</taxon>
        <taxon>Insecta</taxon>
        <taxon>Pterygota</taxon>
        <taxon>Neoptera</taxon>
        <taxon>Paraneoptera</taxon>
        <taxon>Thysanoptera</taxon>
        <taxon>Terebrantia</taxon>
        <taxon>Thripoidea</taxon>
        <taxon>Thripidae</taxon>
        <taxon>Frankliniella</taxon>
    </lineage>
</organism>
<evidence type="ECO:0000313" key="2">
    <source>
        <dbReference type="EMBL" id="KAK3916960.1"/>
    </source>
</evidence>
<comment type="caution">
    <text evidence="2">The sequence shown here is derived from an EMBL/GenBank/DDBJ whole genome shotgun (WGS) entry which is preliminary data.</text>
</comment>
<reference evidence="2" key="1">
    <citation type="submission" date="2021-07" db="EMBL/GenBank/DDBJ databases">
        <authorList>
            <person name="Catto M.A."/>
            <person name="Jacobson A."/>
            <person name="Kennedy G."/>
            <person name="Labadie P."/>
            <person name="Hunt B.G."/>
            <person name="Srinivasan R."/>
        </authorList>
    </citation>
    <scope>NUCLEOTIDE SEQUENCE</scope>
    <source>
        <strain evidence="2">PL_HMW_Pooled</strain>
        <tissue evidence="2">Head</tissue>
    </source>
</reference>
<gene>
    <name evidence="2" type="ORF">KUF71_026005</name>
</gene>
<reference evidence="2" key="2">
    <citation type="journal article" date="2023" name="BMC Genomics">
        <title>Pest status, molecular evolution, and epigenetic factors derived from the genome assembly of Frankliniella fusca, a thysanopteran phytovirus vector.</title>
        <authorList>
            <person name="Catto M.A."/>
            <person name="Labadie P.E."/>
            <person name="Jacobson A.L."/>
            <person name="Kennedy G.G."/>
            <person name="Srinivasan R."/>
            <person name="Hunt B.G."/>
        </authorList>
    </citation>
    <scope>NUCLEOTIDE SEQUENCE</scope>
    <source>
        <strain evidence="2">PL_HMW_Pooled</strain>
    </source>
</reference>
<accession>A0AAE1H8Z1</accession>
<feature type="region of interest" description="Disordered" evidence="1">
    <location>
        <begin position="1"/>
        <end position="60"/>
    </location>
</feature>
<evidence type="ECO:0000256" key="1">
    <source>
        <dbReference type="SAM" id="MobiDB-lite"/>
    </source>
</evidence>
<protein>
    <submittedName>
        <fullName evidence="2">Mediator of RNA polymerase II transcription subunit 25</fullName>
    </submittedName>
</protein>
<evidence type="ECO:0000313" key="3">
    <source>
        <dbReference type="Proteomes" id="UP001219518"/>
    </source>
</evidence>
<proteinExistence type="predicted"/>
<feature type="compositionally biased region" description="Basic residues" evidence="1">
    <location>
        <begin position="159"/>
        <end position="169"/>
    </location>
</feature>
<feature type="compositionally biased region" description="Polar residues" evidence="1">
    <location>
        <begin position="1"/>
        <end position="13"/>
    </location>
</feature>
<feature type="compositionally biased region" description="Basic residues" evidence="1">
    <location>
        <begin position="233"/>
        <end position="243"/>
    </location>
</feature>
<name>A0AAE1H8Z1_9NEOP</name>
<feature type="compositionally biased region" description="Basic residues" evidence="1">
    <location>
        <begin position="187"/>
        <end position="197"/>
    </location>
</feature>
<feature type="compositionally biased region" description="Basic and acidic residues" evidence="1">
    <location>
        <begin position="251"/>
        <end position="264"/>
    </location>
</feature>
<feature type="region of interest" description="Disordered" evidence="1">
    <location>
        <begin position="77"/>
        <end position="285"/>
    </location>
</feature>